<dbReference type="PROSITE" id="PS51635">
    <property type="entry name" value="PNPLA"/>
    <property type="match status" value="1"/>
</dbReference>
<protein>
    <recommendedName>
        <fullName evidence="4">PNPLA domain-containing protein</fullName>
    </recommendedName>
</protein>
<dbReference type="InterPro" id="IPR016035">
    <property type="entry name" value="Acyl_Trfase/lysoPLipase"/>
</dbReference>
<dbReference type="InterPro" id="IPR002641">
    <property type="entry name" value="PNPLA_dom"/>
</dbReference>
<dbReference type="AlphaFoldDB" id="A0A6C0ENE0"/>
<evidence type="ECO:0000259" key="4">
    <source>
        <dbReference type="PROSITE" id="PS51635"/>
    </source>
</evidence>
<dbReference type="PANTHER" id="PTHR14226">
    <property type="entry name" value="NEUROPATHY TARGET ESTERASE/SWISS CHEESE D.MELANOGASTER"/>
    <property type="match status" value="1"/>
</dbReference>
<keyword evidence="3" id="KW-0443">Lipid metabolism</keyword>
<name>A0A6C0ENE0_9ZZZZ</name>
<dbReference type="InterPro" id="IPR050301">
    <property type="entry name" value="NTE"/>
</dbReference>
<keyword evidence="1" id="KW-0378">Hydrolase</keyword>
<proteinExistence type="predicted"/>
<feature type="domain" description="PNPLA" evidence="4">
    <location>
        <begin position="7"/>
        <end position="190"/>
    </location>
</feature>
<dbReference type="SUPFAM" id="SSF52151">
    <property type="entry name" value="FabD/lysophospholipase-like"/>
    <property type="match status" value="1"/>
</dbReference>
<dbReference type="Gene3D" id="3.40.1090.10">
    <property type="entry name" value="Cytosolic phospholipase A2 catalytic domain"/>
    <property type="match status" value="1"/>
</dbReference>
<dbReference type="GO" id="GO:0016042">
    <property type="term" value="P:lipid catabolic process"/>
    <property type="evidence" value="ECO:0007669"/>
    <property type="project" value="UniProtKB-KW"/>
</dbReference>
<dbReference type="GO" id="GO:0016787">
    <property type="term" value="F:hydrolase activity"/>
    <property type="evidence" value="ECO:0007669"/>
    <property type="project" value="UniProtKB-KW"/>
</dbReference>
<reference evidence="5" key="1">
    <citation type="journal article" date="2020" name="Nature">
        <title>Giant virus diversity and host interactions through global metagenomics.</title>
        <authorList>
            <person name="Schulz F."/>
            <person name="Roux S."/>
            <person name="Paez-Espino D."/>
            <person name="Jungbluth S."/>
            <person name="Walsh D.A."/>
            <person name="Denef V.J."/>
            <person name="McMahon K.D."/>
            <person name="Konstantinidis K.T."/>
            <person name="Eloe-Fadrosh E.A."/>
            <person name="Kyrpides N.C."/>
            <person name="Woyke T."/>
        </authorList>
    </citation>
    <scope>NUCLEOTIDE SEQUENCE</scope>
    <source>
        <strain evidence="5">GVMAG-M-3300009151-35</strain>
    </source>
</reference>
<dbReference type="PANTHER" id="PTHR14226:SF29">
    <property type="entry name" value="NEUROPATHY TARGET ESTERASE SWS"/>
    <property type="match status" value="1"/>
</dbReference>
<sequence length="309" mass="35287">MKYFTHLVFSGSALRSFCLLGVLRYIYFNKMEDYIKNAAGTSMGSFFCLAFALKIPIDELEEMIITLINIPEVISVSSDDFINLFTDLGFNSSKLYLSGIKKFLKKKYDIEDITFIELSKLTGVNVFVSVTKINTGKNFIFNVNDTPNVSVLDAVAASMCIPLLSQPVKIDDNYYVDGCLTNNLPYEIFNNINQDDILNVAIYIKKDYEVTDIIKTDEELNFFNYYKQICSIIYSNSLHCSYISKLPNFKNPLLISDSPFTSFYNIKVSDDSIAFNIKDDDVQNLILQGFRDISNYMKQFEIIEEVSVS</sequence>
<dbReference type="Pfam" id="PF01734">
    <property type="entry name" value="Patatin"/>
    <property type="match status" value="1"/>
</dbReference>
<evidence type="ECO:0000313" key="5">
    <source>
        <dbReference type="EMBL" id="QHT30518.1"/>
    </source>
</evidence>
<dbReference type="EMBL" id="MN738902">
    <property type="protein sequence ID" value="QHT30518.1"/>
    <property type="molecule type" value="Genomic_DNA"/>
</dbReference>
<accession>A0A6C0ENE0</accession>
<keyword evidence="2" id="KW-0442">Lipid degradation</keyword>
<evidence type="ECO:0000256" key="1">
    <source>
        <dbReference type="ARBA" id="ARBA00022801"/>
    </source>
</evidence>
<evidence type="ECO:0000256" key="2">
    <source>
        <dbReference type="ARBA" id="ARBA00022963"/>
    </source>
</evidence>
<evidence type="ECO:0000256" key="3">
    <source>
        <dbReference type="ARBA" id="ARBA00023098"/>
    </source>
</evidence>
<organism evidence="5">
    <name type="scientific">viral metagenome</name>
    <dbReference type="NCBI Taxonomy" id="1070528"/>
    <lineage>
        <taxon>unclassified sequences</taxon>
        <taxon>metagenomes</taxon>
        <taxon>organismal metagenomes</taxon>
    </lineage>
</organism>